<evidence type="ECO:0000313" key="5">
    <source>
        <dbReference type="EMBL" id="CAI2380589.1"/>
    </source>
</evidence>
<dbReference type="EC" id="3.4.19.12" evidence="1"/>
<keyword evidence="1" id="KW-0645">Protease</keyword>
<dbReference type="SUPFAM" id="SSF54001">
    <property type="entry name" value="Cysteine proteinases"/>
    <property type="match status" value="1"/>
</dbReference>
<dbReference type="InterPro" id="IPR028889">
    <property type="entry name" value="USP"/>
</dbReference>
<feature type="domain" description="UBA" evidence="3">
    <location>
        <begin position="3"/>
        <end position="43"/>
    </location>
</feature>
<keyword evidence="1" id="KW-0788">Thiol protease</keyword>
<protein>
    <recommendedName>
        <fullName evidence="1">Ubiquitin carboxyl-terminal hydrolase</fullName>
        <ecNumber evidence="1">3.4.19.12</ecNumber>
    </recommendedName>
</protein>
<dbReference type="InterPro" id="IPR015940">
    <property type="entry name" value="UBA"/>
</dbReference>
<dbReference type="PROSITE" id="PS00973">
    <property type="entry name" value="USP_2"/>
    <property type="match status" value="1"/>
</dbReference>
<dbReference type="PROSITE" id="PS50030">
    <property type="entry name" value="UBA"/>
    <property type="match status" value="1"/>
</dbReference>
<dbReference type="Gene3D" id="3.90.70.10">
    <property type="entry name" value="Cysteine proteinases"/>
    <property type="match status" value="1"/>
</dbReference>
<dbReference type="InterPro" id="IPR018200">
    <property type="entry name" value="USP_CS"/>
</dbReference>
<feature type="region of interest" description="Disordered" evidence="2">
    <location>
        <begin position="224"/>
        <end position="254"/>
    </location>
</feature>
<keyword evidence="6" id="KW-1185">Reference proteome</keyword>
<evidence type="ECO:0000256" key="1">
    <source>
        <dbReference type="RuleBase" id="RU366025"/>
    </source>
</evidence>
<comment type="catalytic activity">
    <reaction evidence="1">
        <text>Thiol-dependent hydrolysis of ester, thioester, amide, peptide and isopeptide bonds formed by the C-terminal Gly of ubiquitin (a 76-residue protein attached to proteins as an intracellular targeting signal).</text>
        <dbReference type="EC" id="3.4.19.12"/>
    </reaction>
</comment>
<name>A0AAD1XXC9_EUPCR</name>
<dbReference type="Proteomes" id="UP001295684">
    <property type="component" value="Unassembled WGS sequence"/>
</dbReference>
<evidence type="ECO:0000259" key="3">
    <source>
        <dbReference type="PROSITE" id="PS50030"/>
    </source>
</evidence>
<comment type="caution">
    <text evidence="5">The sequence shown here is derived from an EMBL/GenBank/DDBJ whole genome shotgun (WGS) entry which is preliminary data.</text>
</comment>
<feature type="domain" description="USP" evidence="4">
    <location>
        <begin position="98"/>
        <end position="578"/>
    </location>
</feature>
<comment type="similarity">
    <text evidence="1">Belongs to the peptidase C19 family.</text>
</comment>
<gene>
    <name evidence="5" type="ORF">ECRASSUSDP1_LOCUS22025</name>
</gene>
<dbReference type="AlphaFoldDB" id="A0AAD1XXC9"/>
<accession>A0AAD1XXC9</accession>
<dbReference type="InterPro" id="IPR050164">
    <property type="entry name" value="Peptidase_C19"/>
</dbReference>
<reference evidence="5" key="1">
    <citation type="submission" date="2023-07" db="EMBL/GenBank/DDBJ databases">
        <authorList>
            <consortium name="AG Swart"/>
            <person name="Singh M."/>
            <person name="Singh A."/>
            <person name="Seah K."/>
            <person name="Emmerich C."/>
        </authorList>
    </citation>
    <scope>NUCLEOTIDE SEQUENCE</scope>
    <source>
        <strain evidence="5">DP1</strain>
    </source>
</reference>
<dbReference type="PROSITE" id="PS50235">
    <property type="entry name" value="USP_3"/>
    <property type="match status" value="1"/>
</dbReference>
<dbReference type="GO" id="GO:0016579">
    <property type="term" value="P:protein deubiquitination"/>
    <property type="evidence" value="ECO:0007669"/>
    <property type="project" value="InterPro"/>
</dbReference>
<keyword evidence="1" id="KW-0378">Hydrolase</keyword>
<dbReference type="PANTHER" id="PTHR24006">
    <property type="entry name" value="UBIQUITIN CARBOXYL-TERMINAL HYDROLASE"/>
    <property type="match status" value="1"/>
</dbReference>
<sequence length="961" mass="112246">MNQFQTYKVQDLQKKGYTKEEAMNALNICDWDLTQARNYLQSQGGQSRQEQDELSRVLEMSKTTDGIGQFQQINEMNFLNDLEPLTLEERQRIGTTPIGLKNIGNTCYLNSFIQALFHLPIVMEKVMSLEDSAELQRQSSLNAMKRIESSYKLIIELKKLFAFMTKSEKKYADPTAMIRNIVDDFGNQMKIGDQQDITEVSEGFMSRIHEGFEAITNPYKNEEENPFEEEVKNQEGSDDQSGSSSSDDEEDTPLLQKVETYRTNYESEGFIKDLFYGKQIETTECDDKETENDICELEFLLILLEISGNNNLYEAWDKAFRFEVDSGKYIYKKRRWITKAPDVLTFSIVRVTYDPENMAPKKIHDEFSFDKEIFIDRFVAKNATRFPDFVKSLDKLKRKKQSLEESLKKYQHEGKDLVNFLKVSRKFVEKQFKFEEEGKEDSVVPDDDVDLAEPDQIGTIGMKSSNLKTTISCLKKYEKHLKETVQEEKINLANTINDLGNAYTVLKEYPYSLHCIVIHEGEDNSGHYYSYIKNHIENYWYRYSDHMVKEVSEEQVLGEAYGITKLKTSAYLVMYVSNDKIHNVQDMSSEFEYYLSLIPQDLIDQVNRENVSFNIQLEEAKNKELANDIMEHFKKLDVNLKRNVIGNTDKSLLSFPIFCYKNQELILCQHTMLDCSVQEKHPAQLSIDCLDPTLESTLSKAFNRDIIVLIESRKKNLEIFKAAYYQNLEISLLIHYGISYLMESQNDKALKTISYVMAMQSSVPFIQDKILQKKKDILYKHLQIFTCYIISKSNYEIVNDDIEEGINKISLACLLILNYIPSGSSLYSNILELLKDIFSKVQSKLGDAEKQYTRLISSIEKKAITKNNMIGPKLYKNIKTHLESVKSIPLYKWQDEEDEENIYGLYTQTTSSFRMTYQPWYDIWRILMKKWENKTKKIKKKLDRIYEIESENLEIDVRTLM</sequence>
<dbReference type="GO" id="GO:0031647">
    <property type="term" value="P:regulation of protein stability"/>
    <property type="evidence" value="ECO:0007669"/>
    <property type="project" value="TreeGrafter"/>
</dbReference>
<dbReference type="PROSITE" id="PS00972">
    <property type="entry name" value="USP_1"/>
    <property type="match status" value="1"/>
</dbReference>
<evidence type="ECO:0000313" key="6">
    <source>
        <dbReference type="Proteomes" id="UP001295684"/>
    </source>
</evidence>
<dbReference type="Pfam" id="PF00443">
    <property type="entry name" value="UCH"/>
    <property type="match status" value="1"/>
</dbReference>
<proteinExistence type="inferred from homology"/>
<dbReference type="GO" id="GO:0004843">
    <property type="term" value="F:cysteine-type deubiquitinase activity"/>
    <property type="evidence" value="ECO:0007669"/>
    <property type="project" value="UniProtKB-UniRule"/>
</dbReference>
<dbReference type="GO" id="GO:0005829">
    <property type="term" value="C:cytosol"/>
    <property type="evidence" value="ECO:0007669"/>
    <property type="project" value="TreeGrafter"/>
</dbReference>
<keyword evidence="1" id="KW-0833">Ubl conjugation pathway</keyword>
<dbReference type="PANTHER" id="PTHR24006:SF644">
    <property type="entry name" value="UBIQUITIN CARBOXYL-TERMINAL HYDROLASE 7"/>
    <property type="match status" value="1"/>
</dbReference>
<evidence type="ECO:0000256" key="2">
    <source>
        <dbReference type="SAM" id="MobiDB-lite"/>
    </source>
</evidence>
<evidence type="ECO:0000259" key="4">
    <source>
        <dbReference type="PROSITE" id="PS50235"/>
    </source>
</evidence>
<dbReference type="InterPro" id="IPR001394">
    <property type="entry name" value="Peptidase_C19_UCH"/>
</dbReference>
<dbReference type="InterPro" id="IPR038765">
    <property type="entry name" value="Papain-like_cys_pep_sf"/>
</dbReference>
<organism evidence="5 6">
    <name type="scientific">Euplotes crassus</name>
    <dbReference type="NCBI Taxonomy" id="5936"/>
    <lineage>
        <taxon>Eukaryota</taxon>
        <taxon>Sar</taxon>
        <taxon>Alveolata</taxon>
        <taxon>Ciliophora</taxon>
        <taxon>Intramacronucleata</taxon>
        <taxon>Spirotrichea</taxon>
        <taxon>Hypotrichia</taxon>
        <taxon>Euplotida</taxon>
        <taxon>Euplotidae</taxon>
        <taxon>Moneuplotes</taxon>
    </lineage>
</organism>
<dbReference type="GO" id="GO:0005634">
    <property type="term" value="C:nucleus"/>
    <property type="evidence" value="ECO:0007669"/>
    <property type="project" value="TreeGrafter"/>
</dbReference>
<dbReference type="EMBL" id="CAMPGE010022551">
    <property type="protein sequence ID" value="CAI2380589.1"/>
    <property type="molecule type" value="Genomic_DNA"/>
</dbReference>
<dbReference type="GO" id="GO:0006508">
    <property type="term" value="P:proteolysis"/>
    <property type="evidence" value="ECO:0007669"/>
    <property type="project" value="UniProtKB-KW"/>
</dbReference>